<dbReference type="OrthoDB" id="64804at2"/>
<sequence>MSTRTPRLALGLTALLALSLMSCSGTTSAANTPPTSTPPTPSPPSMKLPKTVSGQVLDQHGQPIAGALIWVLPALTTGLVTLHSDAQGRYVSPPLINVPYRTYAAIQTEYRGQTFCQRLAAGSVSEYDAFSPDPTGTITRNFRWRITGAMPDGTNTFFGGDVRIYHKTWSDAQQLVAGDSSVELRLVPDGPLIDGSAGQTVVKSARVGENLLYDIPVGHYTVTATEVHKDGTRTPLVVGDYLGPPAARTTLDFKPLSGSCIGGTSNGVDRAGVYVARP</sequence>
<evidence type="ECO:0000313" key="4">
    <source>
        <dbReference type="Proteomes" id="UP000236379"/>
    </source>
</evidence>
<evidence type="ECO:0000256" key="1">
    <source>
        <dbReference type="SAM" id="MobiDB-lite"/>
    </source>
</evidence>
<name>A0A2K3USI3_9DEIO</name>
<accession>A0A2K3USI3</accession>
<feature type="region of interest" description="Disordered" evidence="1">
    <location>
        <begin position="27"/>
        <end position="49"/>
    </location>
</feature>
<reference evidence="3 4" key="1">
    <citation type="submission" date="2018-01" db="EMBL/GenBank/DDBJ databases">
        <title>Deinococcus koreensis sp. nov., a radiation-resistant bacterium isolated from river water.</title>
        <authorList>
            <person name="Choi A."/>
        </authorList>
    </citation>
    <scope>NUCLEOTIDE SEQUENCE [LARGE SCALE GENOMIC DNA]</scope>
    <source>
        <strain evidence="3 4">SJW1-2</strain>
    </source>
</reference>
<organism evidence="3 4">
    <name type="scientific">Deinococcus koreensis</name>
    <dbReference type="NCBI Taxonomy" id="2054903"/>
    <lineage>
        <taxon>Bacteria</taxon>
        <taxon>Thermotogati</taxon>
        <taxon>Deinococcota</taxon>
        <taxon>Deinococci</taxon>
        <taxon>Deinococcales</taxon>
        <taxon>Deinococcaceae</taxon>
        <taxon>Deinococcus</taxon>
    </lineage>
</organism>
<feature type="signal peptide" evidence="2">
    <location>
        <begin position="1"/>
        <end position="29"/>
    </location>
</feature>
<dbReference type="RefSeq" id="WP_103313984.1">
    <property type="nucleotide sequence ID" value="NZ_PPPD01000003.1"/>
</dbReference>
<feature type="chain" id="PRO_5014472095" description="Carboxypeptidase regulatory-like domain-containing protein" evidence="2">
    <location>
        <begin position="30"/>
        <end position="278"/>
    </location>
</feature>
<evidence type="ECO:0000313" key="3">
    <source>
        <dbReference type="EMBL" id="PNY79470.1"/>
    </source>
</evidence>
<proteinExistence type="predicted"/>
<keyword evidence="4" id="KW-1185">Reference proteome</keyword>
<comment type="caution">
    <text evidence="3">The sequence shown here is derived from an EMBL/GenBank/DDBJ whole genome shotgun (WGS) entry which is preliminary data.</text>
</comment>
<dbReference type="SUPFAM" id="SSF49464">
    <property type="entry name" value="Carboxypeptidase regulatory domain-like"/>
    <property type="match status" value="1"/>
</dbReference>
<keyword evidence="2" id="KW-0732">Signal</keyword>
<dbReference type="AlphaFoldDB" id="A0A2K3USI3"/>
<gene>
    <name evidence="3" type="ORF">CVO96_18725</name>
</gene>
<dbReference type="PROSITE" id="PS51257">
    <property type="entry name" value="PROKAR_LIPOPROTEIN"/>
    <property type="match status" value="1"/>
</dbReference>
<evidence type="ECO:0008006" key="5">
    <source>
        <dbReference type="Google" id="ProtNLM"/>
    </source>
</evidence>
<dbReference type="InterPro" id="IPR008969">
    <property type="entry name" value="CarboxyPept-like_regulatory"/>
</dbReference>
<feature type="compositionally biased region" description="Pro residues" evidence="1">
    <location>
        <begin position="35"/>
        <end position="46"/>
    </location>
</feature>
<protein>
    <recommendedName>
        <fullName evidence="5">Carboxypeptidase regulatory-like domain-containing protein</fullName>
    </recommendedName>
</protein>
<evidence type="ECO:0000256" key="2">
    <source>
        <dbReference type="SAM" id="SignalP"/>
    </source>
</evidence>
<dbReference type="EMBL" id="PPPD01000003">
    <property type="protein sequence ID" value="PNY79470.1"/>
    <property type="molecule type" value="Genomic_DNA"/>
</dbReference>
<dbReference type="Proteomes" id="UP000236379">
    <property type="component" value="Unassembled WGS sequence"/>
</dbReference>